<sequence length="314" mass="35180">MSLPPKVKSFLWRACMGILPTYELLWRRHMRNDGLCHCGASEVESVSHSLWSCSLANDVWLESGLNLQKWDRSIPHFFDLMEAVRRRLSPEDIGLFSCLAYFIWGQRNKVVHEKLVGNPIVVVKQAKNLLKGYKESVPAVASIDSGTMRSHVLVGPRGRWVPPPAGCCKVNWDIARDSAQKLCYVGVVVRDYDSKVLAARCSPIQALPLGVHPYIGACIKVLKFSVEMGFLDIYLEGPPVKFMQQLHVQHLGSSIEDMWLEEIQFYVQQLRSFTLQSAVNGSNFAATALAQVGLSSKLTKVWVEDSPLELLGVL</sequence>
<feature type="domain" description="Reverse transcriptase zinc-binding" evidence="1">
    <location>
        <begin position="3"/>
        <end position="60"/>
    </location>
</feature>
<dbReference type="PANTHER" id="PTHR47074:SF48">
    <property type="entry name" value="POLYNUCLEOTIDYL TRANSFERASE, RIBONUCLEASE H-LIKE SUPERFAMILY PROTEIN"/>
    <property type="match status" value="1"/>
</dbReference>
<dbReference type="InterPro" id="IPR052929">
    <property type="entry name" value="RNase_H-like_EbsB-rel"/>
</dbReference>
<proteinExistence type="predicted"/>
<evidence type="ECO:0000259" key="1">
    <source>
        <dbReference type="Pfam" id="PF13966"/>
    </source>
</evidence>
<dbReference type="PANTHER" id="PTHR47074">
    <property type="entry name" value="BNAC02G40300D PROTEIN"/>
    <property type="match status" value="1"/>
</dbReference>
<name>A0A2N9F9E6_FAGSY</name>
<dbReference type="EMBL" id="OIVN01000668">
    <property type="protein sequence ID" value="SPC83778.1"/>
    <property type="molecule type" value="Genomic_DNA"/>
</dbReference>
<evidence type="ECO:0000313" key="2">
    <source>
        <dbReference type="EMBL" id="SPC83778.1"/>
    </source>
</evidence>
<dbReference type="AlphaFoldDB" id="A0A2N9F9E6"/>
<dbReference type="Pfam" id="PF13966">
    <property type="entry name" value="zf-RVT"/>
    <property type="match status" value="1"/>
</dbReference>
<protein>
    <recommendedName>
        <fullName evidence="1">Reverse transcriptase zinc-binding domain-containing protein</fullName>
    </recommendedName>
</protein>
<gene>
    <name evidence="2" type="ORF">FSB_LOCUS11660</name>
</gene>
<accession>A0A2N9F9E6</accession>
<organism evidence="2">
    <name type="scientific">Fagus sylvatica</name>
    <name type="common">Beechnut</name>
    <dbReference type="NCBI Taxonomy" id="28930"/>
    <lineage>
        <taxon>Eukaryota</taxon>
        <taxon>Viridiplantae</taxon>
        <taxon>Streptophyta</taxon>
        <taxon>Embryophyta</taxon>
        <taxon>Tracheophyta</taxon>
        <taxon>Spermatophyta</taxon>
        <taxon>Magnoliopsida</taxon>
        <taxon>eudicotyledons</taxon>
        <taxon>Gunneridae</taxon>
        <taxon>Pentapetalae</taxon>
        <taxon>rosids</taxon>
        <taxon>fabids</taxon>
        <taxon>Fagales</taxon>
        <taxon>Fagaceae</taxon>
        <taxon>Fagus</taxon>
    </lineage>
</organism>
<reference evidence="2" key="1">
    <citation type="submission" date="2018-02" db="EMBL/GenBank/DDBJ databases">
        <authorList>
            <person name="Cohen D.B."/>
            <person name="Kent A.D."/>
        </authorList>
    </citation>
    <scope>NUCLEOTIDE SEQUENCE</scope>
</reference>
<dbReference type="InterPro" id="IPR026960">
    <property type="entry name" value="RVT-Znf"/>
</dbReference>